<evidence type="ECO:0000313" key="6">
    <source>
        <dbReference type="Proteomes" id="UP000799779"/>
    </source>
</evidence>
<comment type="subcellular location">
    <subcellularLocation>
        <location evidence="1">Nucleus</location>
    </subcellularLocation>
</comment>
<dbReference type="GO" id="GO:0003700">
    <property type="term" value="F:DNA-binding transcription factor activity"/>
    <property type="evidence" value="ECO:0007669"/>
    <property type="project" value="InterPro"/>
</dbReference>
<dbReference type="PANTHER" id="PTHR46910:SF3">
    <property type="entry name" value="HALOTOLERANCE PROTEIN 9-RELATED"/>
    <property type="match status" value="1"/>
</dbReference>
<dbReference type="GO" id="GO:0046872">
    <property type="term" value="F:metal ion binding"/>
    <property type="evidence" value="ECO:0007669"/>
    <property type="project" value="UniProtKB-KW"/>
</dbReference>
<keyword evidence="3" id="KW-0238">DNA-binding</keyword>
<dbReference type="OrthoDB" id="25921at2759"/>
<evidence type="ECO:0000256" key="4">
    <source>
        <dbReference type="ARBA" id="ARBA00023242"/>
    </source>
</evidence>
<dbReference type="PANTHER" id="PTHR46910">
    <property type="entry name" value="TRANSCRIPTION FACTOR PDR1"/>
    <property type="match status" value="1"/>
</dbReference>
<dbReference type="Proteomes" id="UP000799779">
    <property type="component" value="Unassembled WGS sequence"/>
</dbReference>
<evidence type="ECO:0000256" key="2">
    <source>
        <dbReference type="ARBA" id="ARBA00022723"/>
    </source>
</evidence>
<keyword evidence="6" id="KW-1185">Reference proteome</keyword>
<dbReference type="AlphaFoldDB" id="A0A6A5W7R4"/>
<evidence type="ECO:0000256" key="3">
    <source>
        <dbReference type="ARBA" id="ARBA00023125"/>
    </source>
</evidence>
<dbReference type="GO" id="GO:0005634">
    <property type="term" value="C:nucleus"/>
    <property type="evidence" value="ECO:0007669"/>
    <property type="project" value="UniProtKB-SubCell"/>
</dbReference>
<accession>A0A6A5W7R4</accession>
<proteinExistence type="predicted"/>
<keyword evidence="4" id="KW-0539">Nucleus</keyword>
<evidence type="ECO:0000313" key="5">
    <source>
        <dbReference type="EMBL" id="KAF1997970.1"/>
    </source>
</evidence>
<organism evidence="5 6">
    <name type="scientific">Amniculicola lignicola CBS 123094</name>
    <dbReference type="NCBI Taxonomy" id="1392246"/>
    <lineage>
        <taxon>Eukaryota</taxon>
        <taxon>Fungi</taxon>
        <taxon>Dikarya</taxon>
        <taxon>Ascomycota</taxon>
        <taxon>Pezizomycotina</taxon>
        <taxon>Dothideomycetes</taxon>
        <taxon>Pleosporomycetidae</taxon>
        <taxon>Pleosporales</taxon>
        <taxon>Amniculicolaceae</taxon>
        <taxon>Amniculicola</taxon>
    </lineage>
</organism>
<name>A0A6A5W7R4_9PLEO</name>
<evidence type="ECO:0000256" key="1">
    <source>
        <dbReference type="ARBA" id="ARBA00004123"/>
    </source>
</evidence>
<dbReference type="GO" id="GO:0003677">
    <property type="term" value="F:DNA binding"/>
    <property type="evidence" value="ECO:0007669"/>
    <property type="project" value="UniProtKB-KW"/>
</dbReference>
<dbReference type="CDD" id="cd12148">
    <property type="entry name" value="fungal_TF_MHR"/>
    <property type="match status" value="1"/>
</dbReference>
<keyword evidence="2" id="KW-0479">Metal-binding</keyword>
<sequence length="237" mass="25404">MTPQQPTESFSYNDTTSVESTDPAEVDLADLIESIGKVSFAALPAGFSQVTACSSSLPPRDVVDSVLQTYLHRFAMPFLSRTSLLGHCDSTYAETSDNLYSVFLIGTIIATTAVAVVPEPLSSSLQLYHFSIQRLSITLRTKAPDPFRELEAVLTLASFARAVTPDAISSVGVTTSLLPDLRMLAGLGIRISVDHGLHPCAQSPREKALFDAAYALDVEAALLFHLPIGLPEATVHV</sequence>
<dbReference type="EMBL" id="ML977607">
    <property type="protein sequence ID" value="KAF1997970.1"/>
    <property type="molecule type" value="Genomic_DNA"/>
</dbReference>
<reference evidence="5" key="1">
    <citation type="journal article" date="2020" name="Stud. Mycol.">
        <title>101 Dothideomycetes genomes: a test case for predicting lifestyles and emergence of pathogens.</title>
        <authorList>
            <person name="Haridas S."/>
            <person name="Albert R."/>
            <person name="Binder M."/>
            <person name="Bloem J."/>
            <person name="Labutti K."/>
            <person name="Salamov A."/>
            <person name="Andreopoulos B."/>
            <person name="Baker S."/>
            <person name="Barry K."/>
            <person name="Bills G."/>
            <person name="Bluhm B."/>
            <person name="Cannon C."/>
            <person name="Castanera R."/>
            <person name="Culley D."/>
            <person name="Daum C."/>
            <person name="Ezra D."/>
            <person name="Gonzalez J."/>
            <person name="Henrissat B."/>
            <person name="Kuo A."/>
            <person name="Liang C."/>
            <person name="Lipzen A."/>
            <person name="Lutzoni F."/>
            <person name="Magnuson J."/>
            <person name="Mondo S."/>
            <person name="Nolan M."/>
            <person name="Ohm R."/>
            <person name="Pangilinan J."/>
            <person name="Park H.-J."/>
            <person name="Ramirez L."/>
            <person name="Alfaro M."/>
            <person name="Sun H."/>
            <person name="Tritt A."/>
            <person name="Yoshinaga Y."/>
            <person name="Zwiers L.-H."/>
            <person name="Turgeon B."/>
            <person name="Goodwin S."/>
            <person name="Spatafora J."/>
            <person name="Crous P."/>
            <person name="Grigoriev I."/>
        </authorList>
    </citation>
    <scope>NUCLEOTIDE SEQUENCE</scope>
    <source>
        <strain evidence="5">CBS 123094</strain>
    </source>
</reference>
<gene>
    <name evidence="5" type="ORF">P154DRAFT_578259</name>
</gene>
<protein>
    <recommendedName>
        <fullName evidence="7">Transcription factor domain-containing protein</fullName>
    </recommendedName>
</protein>
<dbReference type="InterPro" id="IPR050987">
    <property type="entry name" value="AtrR-like"/>
</dbReference>
<evidence type="ECO:0008006" key="7">
    <source>
        <dbReference type="Google" id="ProtNLM"/>
    </source>
</evidence>